<reference evidence="1" key="1">
    <citation type="submission" date="2023-04" db="EMBL/GenBank/DDBJ databases">
        <authorList>
            <person name="Vijverberg K."/>
            <person name="Xiong W."/>
            <person name="Schranz E."/>
        </authorList>
    </citation>
    <scope>NUCLEOTIDE SEQUENCE</scope>
</reference>
<organism evidence="1 2">
    <name type="scientific">Lactuca saligna</name>
    <name type="common">Willowleaf lettuce</name>
    <dbReference type="NCBI Taxonomy" id="75948"/>
    <lineage>
        <taxon>Eukaryota</taxon>
        <taxon>Viridiplantae</taxon>
        <taxon>Streptophyta</taxon>
        <taxon>Embryophyta</taxon>
        <taxon>Tracheophyta</taxon>
        <taxon>Spermatophyta</taxon>
        <taxon>Magnoliopsida</taxon>
        <taxon>eudicotyledons</taxon>
        <taxon>Gunneridae</taxon>
        <taxon>Pentapetalae</taxon>
        <taxon>asterids</taxon>
        <taxon>campanulids</taxon>
        <taxon>Asterales</taxon>
        <taxon>Asteraceae</taxon>
        <taxon>Cichorioideae</taxon>
        <taxon>Cichorieae</taxon>
        <taxon>Lactucinae</taxon>
        <taxon>Lactuca</taxon>
    </lineage>
</organism>
<keyword evidence="2" id="KW-1185">Reference proteome</keyword>
<dbReference type="PANTHER" id="PTHR24177:SF475">
    <property type="entry name" value="ANKYRIN REPEAT-CONTAINING DOMAIN, PGG DOMAIN PROTEIN-RELATED"/>
    <property type="match status" value="1"/>
</dbReference>
<protein>
    <submittedName>
        <fullName evidence="1">Uncharacterized protein</fullName>
    </submittedName>
</protein>
<name>A0AA35ZKI5_LACSI</name>
<dbReference type="GO" id="GO:0016020">
    <property type="term" value="C:membrane"/>
    <property type="evidence" value="ECO:0007669"/>
    <property type="project" value="TreeGrafter"/>
</dbReference>
<gene>
    <name evidence="1" type="ORF">LSALG_LOCUS32588</name>
</gene>
<dbReference type="Proteomes" id="UP001177003">
    <property type="component" value="Chromosome 7"/>
</dbReference>
<dbReference type="AlphaFoldDB" id="A0AA35ZKI5"/>
<evidence type="ECO:0000313" key="2">
    <source>
        <dbReference type="Proteomes" id="UP001177003"/>
    </source>
</evidence>
<dbReference type="PANTHER" id="PTHR24177">
    <property type="entry name" value="CASKIN"/>
    <property type="match status" value="1"/>
</dbReference>
<accession>A0AA35ZKI5</accession>
<dbReference type="EMBL" id="OX465083">
    <property type="protein sequence ID" value="CAI9293567.1"/>
    <property type="molecule type" value="Genomic_DNA"/>
</dbReference>
<sequence>MKEQKAAKEVLKLVCDEIDKLKFSYAHPYYIYYTRPILEAACHDIYEVVDEILMRSPEAIRYKDESGYVVIELAIIYRSEEVYNLIYTIGEHQSVYRMIEDSSKNNMLHLVGRLPHL</sequence>
<evidence type="ECO:0000313" key="1">
    <source>
        <dbReference type="EMBL" id="CAI9293567.1"/>
    </source>
</evidence>
<proteinExistence type="predicted"/>